<dbReference type="AlphaFoldDB" id="A0A485NMS5"/>
<name>A0A485NMS5_LYNPA</name>
<dbReference type="EMBL" id="CAAGRJ010018042">
    <property type="protein sequence ID" value="VFV33468.1"/>
    <property type="molecule type" value="Genomic_DNA"/>
</dbReference>
<feature type="non-terminal residue" evidence="1">
    <location>
        <position position="57"/>
    </location>
</feature>
<protein>
    <submittedName>
        <fullName evidence="1">Uncharacterized protein</fullName>
    </submittedName>
</protein>
<gene>
    <name evidence="1" type="ORF">LYPA_23C004317</name>
</gene>
<sequence>PPAAPRLSQGCLSEELAPVPRVAAAHSHSLHPRLRFLKGRLAQREREKSSQQVRLAS</sequence>
<evidence type="ECO:0000313" key="1">
    <source>
        <dbReference type="EMBL" id="VFV33468.1"/>
    </source>
</evidence>
<dbReference type="Proteomes" id="UP000386466">
    <property type="component" value="Unassembled WGS sequence"/>
</dbReference>
<accession>A0A485NMS5</accession>
<reference evidence="1 2" key="1">
    <citation type="submission" date="2019-01" db="EMBL/GenBank/DDBJ databases">
        <authorList>
            <person name="Alioto T."/>
            <person name="Alioto T."/>
        </authorList>
    </citation>
    <scope>NUCLEOTIDE SEQUENCE [LARGE SCALE GENOMIC DNA]</scope>
</reference>
<keyword evidence="2" id="KW-1185">Reference proteome</keyword>
<proteinExistence type="predicted"/>
<feature type="non-terminal residue" evidence="1">
    <location>
        <position position="1"/>
    </location>
</feature>
<organism evidence="1 2">
    <name type="scientific">Lynx pardinus</name>
    <name type="common">Iberian lynx</name>
    <name type="synonym">Felis pardina</name>
    <dbReference type="NCBI Taxonomy" id="191816"/>
    <lineage>
        <taxon>Eukaryota</taxon>
        <taxon>Metazoa</taxon>
        <taxon>Chordata</taxon>
        <taxon>Craniata</taxon>
        <taxon>Vertebrata</taxon>
        <taxon>Euteleostomi</taxon>
        <taxon>Mammalia</taxon>
        <taxon>Eutheria</taxon>
        <taxon>Laurasiatheria</taxon>
        <taxon>Carnivora</taxon>
        <taxon>Feliformia</taxon>
        <taxon>Felidae</taxon>
        <taxon>Felinae</taxon>
        <taxon>Lynx</taxon>
    </lineage>
</organism>
<evidence type="ECO:0000313" key="2">
    <source>
        <dbReference type="Proteomes" id="UP000386466"/>
    </source>
</evidence>